<dbReference type="AlphaFoldDB" id="A0A1G6LCJ6"/>
<sequence length="500" mass="58596">MDLLSELVFIIMQRPPKHVDALLSPSSKMRQFFNLLQHGKASTDEEAAKHIYNSLPKDKRYLMLKRNLVNKLTEIVLGTEYFDRGNIHSIKFECEKELTVSMKLLLQNVFHTAERIIQRIKILAQQYHLTDIEIKCLQQERTIASLKGQWNEVKTINFRIDELSVLNNRVIQSTGWLELATSRIQCFISKSSALEEEAKTYANTIEEWAAQTPNTILQYNLIYLRIIQLIQTNKTNQIQNSTNELCALLDANPQLKTIAAKIDYYFYTAICSRMEGNLLDSKKAIEICLELTDYKAFNRFAIQVLHFDILCKEKMYEQAAEVWLEVKSQPQYELINTPDKIAWEIRKAYLYYAFLAESPNLIGKYIPEYARKVDINAFSNNSKYISKDKQGLNLMLTTIRVLLLMEIHPDELHNEGENLRIYYYRHLKSENCERTKVFTRALYKLIMGNLNQGELNRGVQDFSTRLKELSKIQMFDNPELIRYEELGVMIVKRLQRRQSK</sequence>
<dbReference type="STRING" id="1640674.SAMN05216323_103010"/>
<protein>
    <submittedName>
        <fullName evidence="1">Uncharacterized protein</fullName>
    </submittedName>
</protein>
<reference evidence="1 2" key="1">
    <citation type="submission" date="2016-09" db="EMBL/GenBank/DDBJ databases">
        <authorList>
            <person name="Capua I."/>
            <person name="De Benedictis P."/>
            <person name="Joannis T."/>
            <person name="Lombin L.H."/>
            <person name="Cattoli G."/>
        </authorList>
    </citation>
    <scope>NUCLEOTIDE SEQUENCE [LARGE SCALE GENOMIC DNA]</scope>
    <source>
        <strain evidence="1 2">A7P-90m</strain>
    </source>
</reference>
<gene>
    <name evidence="1" type="ORF">SAMN05216323_103010</name>
</gene>
<dbReference type="OrthoDB" id="981560at2"/>
<accession>A0A1G6LCJ6</accession>
<name>A0A1G6LCJ6_9BACT</name>
<dbReference type="Proteomes" id="UP000199452">
    <property type="component" value="Unassembled WGS sequence"/>
</dbReference>
<keyword evidence="2" id="KW-1185">Reference proteome</keyword>
<organism evidence="1 2">
    <name type="scientific">Williamwhitmania taraxaci</name>
    <dbReference type="NCBI Taxonomy" id="1640674"/>
    <lineage>
        <taxon>Bacteria</taxon>
        <taxon>Pseudomonadati</taxon>
        <taxon>Bacteroidota</taxon>
        <taxon>Bacteroidia</taxon>
        <taxon>Bacteroidales</taxon>
        <taxon>Williamwhitmaniaceae</taxon>
        <taxon>Williamwhitmania</taxon>
    </lineage>
</organism>
<evidence type="ECO:0000313" key="2">
    <source>
        <dbReference type="Proteomes" id="UP000199452"/>
    </source>
</evidence>
<evidence type="ECO:0000313" key="1">
    <source>
        <dbReference type="EMBL" id="SDC40475.1"/>
    </source>
</evidence>
<dbReference type="RefSeq" id="WP_092438179.1">
    <property type="nucleotide sequence ID" value="NZ_FMYP01000030.1"/>
</dbReference>
<proteinExistence type="predicted"/>
<dbReference type="EMBL" id="FMYP01000030">
    <property type="protein sequence ID" value="SDC40475.1"/>
    <property type="molecule type" value="Genomic_DNA"/>
</dbReference>